<comment type="similarity">
    <text evidence="5">Belongs to the methyltransferase superfamily. UbiG/COQ3 family.</text>
</comment>
<feature type="binding site" evidence="5">
    <location>
        <position position="69"/>
    </location>
    <ligand>
        <name>S-adenosyl-L-methionine</name>
        <dbReference type="ChEBI" id="CHEBI:59789"/>
    </ligand>
</feature>
<dbReference type="PANTHER" id="PTHR43464:SF19">
    <property type="entry name" value="UBIQUINONE BIOSYNTHESIS O-METHYLTRANSFERASE, MITOCHONDRIAL"/>
    <property type="match status" value="1"/>
</dbReference>
<dbReference type="UniPathway" id="UPA00232"/>
<sequence length="245" mass="27040">MSSTTVNPEEVAWFTAIADEWWDPNGKFRPLHKFNPTRLTFIRERLCAHFGLDETAEQPLKGLKILDIGCGGGLISEPLCRMGAQMTSIDAGDKNIKTAMVHAEAGGLDIDYRCVFPEDLAAQNVQYDAVLNMEVIEHVADIDAFLDASCALVKPGGAMIGATLNRTIKSFAMAKVGAEYILGWLPRGTHDFSQFVKPSEFADGLRKNGLEVKLMNGMTFNPFRDSWSLTNDLSVNYLLFATKQT</sequence>
<dbReference type="EC" id="2.1.1.64" evidence="5"/>
<dbReference type="GO" id="GO:0010420">
    <property type="term" value="F:polyprenyldihydroxybenzoate methyltransferase activity"/>
    <property type="evidence" value="ECO:0007669"/>
    <property type="project" value="InterPro"/>
</dbReference>
<reference evidence="6 7" key="1">
    <citation type="submission" date="2016-07" db="EMBL/GenBank/DDBJ databases">
        <authorList>
            <person name="Lefevre C.T."/>
        </authorList>
    </citation>
    <scope>NUCLEOTIDE SEQUENCE [LARGE SCALE GENOMIC DNA]</scope>
    <source>
        <strain evidence="6">PR1</strain>
    </source>
</reference>
<name>A0A1C3RFP0_9PROT</name>
<keyword evidence="3 5" id="KW-0831">Ubiquinone biosynthesis</keyword>
<dbReference type="SUPFAM" id="SSF53335">
    <property type="entry name" value="S-adenosyl-L-methionine-dependent methyltransferases"/>
    <property type="match status" value="1"/>
</dbReference>
<gene>
    <name evidence="5 6" type="primary">ubiG</name>
    <name evidence="6" type="ORF">MTBPR1_170017</name>
</gene>
<comment type="function">
    <text evidence="5">O-methyltransferase that catalyzes the 2 O-methylation steps in the ubiquinone biosynthetic pathway.</text>
</comment>
<dbReference type="GO" id="GO:0102208">
    <property type="term" value="F:2-polyprenyl-6-hydroxyphenol methylase activity"/>
    <property type="evidence" value="ECO:0007669"/>
    <property type="project" value="UniProtKB-EC"/>
</dbReference>
<feature type="binding site" evidence="5">
    <location>
        <position position="90"/>
    </location>
    <ligand>
        <name>S-adenosyl-L-methionine</name>
        <dbReference type="ChEBI" id="CHEBI:59789"/>
    </ligand>
</feature>
<proteinExistence type="inferred from homology"/>
<dbReference type="EC" id="2.1.1.222" evidence="5"/>
<evidence type="ECO:0000256" key="2">
    <source>
        <dbReference type="ARBA" id="ARBA00022679"/>
    </source>
</evidence>
<keyword evidence="6" id="KW-0830">Ubiquinone</keyword>
<dbReference type="CDD" id="cd02440">
    <property type="entry name" value="AdoMet_MTases"/>
    <property type="match status" value="1"/>
</dbReference>
<comment type="catalytic activity">
    <reaction evidence="5">
        <text>a 3-(all-trans-polyprenyl)benzene-1,2-diol + S-adenosyl-L-methionine = a 2-methoxy-6-(all-trans-polyprenyl)phenol + S-adenosyl-L-homocysteine + H(+)</text>
        <dbReference type="Rhea" id="RHEA:31411"/>
        <dbReference type="Rhea" id="RHEA-COMP:9550"/>
        <dbReference type="Rhea" id="RHEA-COMP:9551"/>
        <dbReference type="ChEBI" id="CHEBI:15378"/>
        <dbReference type="ChEBI" id="CHEBI:57856"/>
        <dbReference type="ChEBI" id="CHEBI:59789"/>
        <dbReference type="ChEBI" id="CHEBI:62729"/>
        <dbReference type="ChEBI" id="CHEBI:62731"/>
        <dbReference type="EC" id="2.1.1.222"/>
    </reaction>
</comment>
<evidence type="ECO:0000256" key="5">
    <source>
        <dbReference type="HAMAP-Rule" id="MF_00472"/>
    </source>
</evidence>
<dbReference type="OrthoDB" id="9801538at2"/>
<dbReference type="EMBL" id="FLYE01000009">
    <property type="protein sequence ID" value="SCA56071.1"/>
    <property type="molecule type" value="Genomic_DNA"/>
</dbReference>
<keyword evidence="1 5" id="KW-0489">Methyltransferase</keyword>
<evidence type="ECO:0000256" key="3">
    <source>
        <dbReference type="ARBA" id="ARBA00022688"/>
    </source>
</evidence>
<dbReference type="NCBIfam" id="TIGR01983">
    <property type="entry name" value="UbiG"/>
    <property type="match status" value="1"/>
</dbReference>
<keyword evidence="2 5" id="KW-0808">Transferase</keyword>
<dbReference type="AlphaFoldDB" id="A0A1C3RFP0"/>
<comment type="catalytic activity">
    <reaction evidence="5">
        <text>a 3-demethylubiquinol + S-adenosyl-L-methionine = a ubiquinol + S-adenosyl-L-homocysteine + H(+)</text>
        <dbReference type="Rhea" id="RHEA:44380"/>
        <dbReference type="Rhea" id="RHEA-COMP:9566"/>
        <dbReference type="Rhea" id="RHEA-COMP:10914"/>
        <dbReference type="ChEBI" id="CHEBI:15378"/>
        <dbReference type="ChEBI" id="CHEBI:17976"/>
        <dbReference type="ChEBI" id="CHEBI:57856"/>
        <dbReference type="ChEBI" id="CHEBI:59789"/>
        <dbReference type="ChEBI" id="CHEBI:84422"/>
        <dbReference type="EC" id="2.1.1.64"/>
    </reaction>
</comment>
<keyword evidence="4 5" id="KW-0949">S-adenosyl-L-methionine</keyword>
<dbReference type="GO" id="GO:0032259">
    <property type="term" value="P:methylation"/>
    <property type="evidence" value="ECO:0007669"/>
    <property type="project" value="UniProtKB-KW"/>
</dbReference>
<dbReference type="HAMAP" id="MF_00472">
    <property type="entry name" value="UbiG"/>
    <property type="match status" value="1"/>
</dbReference>
<dbReference type="GO" id="GO:0061542">
    <property type="term" value="F:3-demethylubiquinol 3-O-methyltransferase activity"/>
    <property type="evidence" value="ECO:0007669"/>
    <property type="project" value="UniProtKB-UniRule"/>
</dbReference>
<evidence type="ECO:0000256" key="4">
    <source>
        <dbReference type="ARBA" id="ARBA00022691"/>
    </source>
</evidence>
<feature type="binding site" evidence="5">
    <location>
        <position position="133"/>
    </location>
    <ligand>
        <name>S-adenosyl-L-methionine</name>
        <dbReference type="ChEBI" id="CHEBI:59789"/>
    </ligand>
</feature>
<organism evidence="6 7">
    <name type="scientific">Candidatus Terasakiella magnetica</name>
    <dbReference type="NCBI Taxonomy" id="1867952"/>
    <lineage>
        <taxon>Bacteria</taxon>
        <taxon>Pseudomonadati</taxon>
        <taxon>Pseudomonadota</taxon>
        <taxon>Alphaproteobacteria</taxon>
        <taxon>Rhodospirillales</taxon>
        <taxon>Terasakiellaceae</taxon>
        <taxon>Terasakiella</taxon>
    </lineage>
</organism>
<keyword evidence="7" id="KW-1185">Reference proteome</keyword>
<accession>A0A1C3RFP0</accession>
<dbReference type="STRING" id="1867952.MTBPR1_170017"/>
<dbReference type="Pfam" id="PF13489">
    <property type="entry name" value="Methyltransf_23"/>
    <property type="match status" value="1"/>
</dbReference>
<evidence type="ECO:0000256" key="1">
    <source>
        <dbReference type="ARBA" id="ARBA00022603"/>
    </source>
</evidence>
<dbReference type="RefSeq" id="WP_069186756.1">
    <property type="nucleotide sequence ID" value="NZ_FLYE01000009.1"/>
</dbReference>
<dbReference type="PANTHER" id="PTHR43464">
    <property type="entry name" value="METHYLTRANSFERASE"/>
    <property type="match status" value="1"/>
</dbReference>
<evidence type="ECO:0000313" key="7">
    <source>
        <dbReference type="Proteomes" id="UP000231658"/>
    </source>
</evidence>
<protein>
    <recommendedName>
        <fullName evidence="5">Ubiquinone biosynthesis O-methyltransferase</fullName>
    </recommendedName>
    <alternativeName>
        <fullName evidence="5">2-polyprenyl-6-hydroxyphenol methylase</fullName>
        <ecNumber evidence="5">2.1.1.222</ecNumber>
    </alternativeName>
    <alternativeName>
        <fullName evidence="5">3-demethylubiquinone 3-O-methyltransferase</fullName>
        <ecNumber evidence="5">2.1.1.64</ecNumber>
    </alternativeName>
</protein>
<evidence type="ECO:0000313" key="6">
    <source>
        <dbReference type="EMBL" id="SCA56071.1"/>
    </source>
</evidence>
<comment type="pathway">
    <text evidence="5">Cofactor biosynthesis; ubiquinone biosynthesis.</text>
</comment>
<dbReference type="Proteomes" id="UP000231658">
    <property type="component" value="Unassembled WGS sequence"/>
</dbReference>
<dbReference type="Gene3D" id="3.40.50.150">
    <property type="entry name" value="Vaccinia Virus protein VP39"/>
    <property type="match status" value="1"/>
</dbReference>
<dbReference type="InterPro" id="IPR010233">
    <property type="entry name" value="UbiG_MeTrfase"/>
</dbReference>
<feature type="binding site" evidence="5">
    <location>
        <position position="38"/>
    </location>
    <ligand>
        <name>S-adenosyl-L-methionine</name>
        <dbReference type="ChEBI" id="CHEBI:59789"/>
    </ligand>
</feature>
<dbReference type="InterPro" id="IPR029063">
    <property type="entry name" value="SAM-dependent_MTases_sf"/>
</dbReference>